<dbReference type="WBParaSite" id="SRAE_1000012200.1">
    <property type="protein sequence ID" value="SRAE_1000012200.1"/>
    <property type="gene ID" value="WBGene00256716"/>
</dbReference>
<reference evidence="8 9" key="1">
    <citation type="submission" date="2014-09" db="EMBL/GenBank/DDBJ databases">
        <authorList>
            <person name="Martin A.A."/>
        </authorList>
    </citation>
    <scope>NUCLEOTIDE SEQUENCE</scope>
    <source>
        <strain evidence="9">ED321</strain>
        <strain evidence="8">ED321 Heterogonic</strain>
    </source>
</reference>
<evidence type="ECO:0000256" key="2">
    <source>
        <dbReference type="ARBA" id="ARBA00022692"/>
    </source>
</evidence>
<name>A0A090KWQ2_STRRB</name>
<evidence type="ECO:0000256" key="3">
    <source>
        <dbReference type="ARBA" id="ARBA00022989"/>
    </source>
</evidence>
<feature type="domain" description="SLC26A/SulP transporter" evidence="7">
    <location>
        <begin position="234"/>
        <end position="275"/>
    </location>
</feature>
<dbReference type="CTD" id="36374211"/>
<dbReference type="STRING" id="34506.A0A090KWQ2"/>
<evidence type="ECO:0000256" key="6">
    <source>
        <dbReference type="SAM" id="Phobius"/>
    </source>
</evidence>
<feature type="transmembrane region" description="Helical" evidence="6">
    <location>
        <begin position="226"/>
        <end position="247"/>
    </location>
</feature>
<feature type="region of interest" description="Disordered" evidence="5">
    <location>
        <begin position="78"/>
        <end position="101"/>
    </location>
</feature>
<dbReference type="InterPro" id="IPR011547">
    <property type="entry name" value="SLC26A/SulP_dom"/>
</dbReference>
<dbReference type="GO" id="GO:0055085">
    <property type="term" value="P:transmembrane transport"/>
    <property type="evidence" value="ECO:0007669"/>
    <property type="project" value="InterPro"/>
</dbReference>
<evidence type="ECO:0000313" key="11">
    <source>
        <dbReference type="WormBase" id="SRAE_1000012200"/>
    </source>
</evidence>
<gene>
    <name evidence="8 10 11" type="ORF">SRAE_1000012200</name>
</gene>
<dbReference type="AlphaFoldDB" id="A0A090KWQ2"/>
<dbReference type="GeneID" id="36374211"/>
<dbReference type="RefSeq" id="XP_024501048.1">
    <property type="nucleotide sequence ID" value="XM_024646917.1"/>
</dbReference>
<evidence type="ECO:0000313" key="8">
    <source>
        <dbReference type="EMBL" id="CEF61846.1"/>
    </source>
</evidence>
<keyword evidence="4 6" id="KW-0472">Membrane</keyword>
<evidence type="ECO:0000256" key="5">
    <source>
        <dbReference type="SAM" id="MobiDB-lite"/>
    </source>
</evidence>
<dbReference type="WormBase" id="SRAE_1000012200">
    <property type="protein sequence ID" value="SRP00984"/>
    <property type="gene ID" value="WBGene00256716"/>
</dbReference>
<dbReference type="InterPro" id="IPR001902">
    <property type="entry name" value="SLC26A/SulP_fam"/>
</dbReference>
<comment type="subcellular location">
    <subcellularLocation>
        <location evidence="1">Membrane</location>
        <topology evidence="1">Multi-pass membrane protein</topology>
    </subcellularLocation>
</comment>
<dbReference type="OrthoDB" id="5850250at2759"/>
<evidence type="ECO:0000259" key="7">
    <source>
        <dbReference type="Pfam" id="PF00916"/>
    </source>
</evidence>
<feature type="compositionally biased region" description="Basic and acidic residues" evidence="5">
    <location>
        <begin position="78"/>
        <end position="96"/>
    </location>
</feature>
<evidence type="ECO:0000313" key="9">
    <source>
        <dbReference type="Proteomes" id="UP000035682"/>
    </source>
</evidence>
<proteinExistence type="predicted"/>
<sequence length="281" mass="32487">MKNLAEEKNKKVKVDQATDKLLETAKENGDKFHIPKENDLSTAEELIFPSWIERAKREHLRDNNPIYNFASVARRIVQEKKKGEKKGDKKNSENGKKNKIIVKKDKKKDFVHLNVKLATARPTIEENTKASKSSKFKKILSNKEKKPRKLGNKKSPINFIQHHPFEKQNDVFTQEEFDKVNGFKRINLSKVADVVNYGISFTKWNKNNWIIFFHNRIPIMYWLPRYNFCANILMDITSGIVIAVMSIPQGLAYGMLVGLPPIHGLYTSVIGPFIINGWEFC</sequence>
<dbReference type="PANTHER" id="PTHR11814">
    <property type="entry name" value="SULFATE TRANSPORTER"/>
    <property type="match status" value="1"/>
</dbReference>
<evidence type="ECO:0000313" key="10">
    <source>
        <dbReference type="WBParaSite" id="SRAE_1000012200.1"/>
    </source>
</evidence>
<reference evidence="10" key="2">
    <citation type="submission" date="2020-12" db="UniProtKB">
        <authorList>
            <consortium name="WormBaseParasite"/>
        </authorList>
    </citation>
    <scope>IDENTIFICATION</scope>
</reference>
<keyword evidence="9" id="KW-1185">Reference proteome</keyword>
<dbReference type="EMBL" id="LN609528">
    <property type="protein sequence ID" value="CEF61846.1"/>
    <property type="molecule type" value="Genomic_DNA"/>
</dbReference>
<feature type="transmembrane region" description="Helical" evidence="6">
    <location>
        <begin position="253"/>
        <end position="275"/>
    </location>
</feature>
<organism evidence="8">
    <name type="scientific">Strongyloides ratti</name>
    <name type="common">Parasitic roundworm</name>
    <dbReference type="NCBI Taxonomy" id="34506"/>
    <lineage>
        <taxon>Eukaryota</taxon>
        <taxon>Metazoa</taxon>
        <taxon>Ecdysozoa</taxon>
        <taxon>Nematoda</taxon>
        <taxon>Chromadorea</taxon>
        <taxon>Rhabditida</taxon>
        <taxon>Tylenchina</taxon>
        <taxon>Panagrolaimomorpha</taxon>
        <taxon>Strongyloidoidea</taxon>
        <taxon>Strongyloididae</taxon>
        <taxon>Strongyloides</taxon>
    </lineage>
</organism>
<dbReference type="Proteomes" id="UP000035682">
    <property type="component" value="Unplaced"/>
</dbReference>
<keyword evidence="3 6" id="KW-1133">Transmembrane helix</keyword>
<evidence type="ECO:0000256" key="1">
    <source>
        <dbReference type="ARBA" id="ARBA00004141"/>
    </source>
</evidence>
<dbReference type="Pfam" id="PF00916">
    <property type="entry name" value="Sulfate_transp"/>
    <property type="match status" value="1"/>
</dbReference>
<dbReference type="GO" id="GO:0016020">
    <property type="term" value="C:membrane"/>
    <property type="evidence" value="ECO:0007669"/>
    <property type="project" value="UniProtKB-SubCell"/>
</dbReference>
<evidence type="ECO:0000256" key="4">
    <source>
        <dbReference type="ARBA" id="ARBA00023136"/>
    </source>
</evidence>
<accession>A0A090KWQ2</accession>
<protein>
    <submittedName>
        <fullName evidence="10">Sulfate_transp domain-containing protein</fullName>
    </submittedName>
</protein>
<keyword evidence="2 6" id="KW-0812">Transmembrane</keyword>